<proteinExistence type="predicted"/>
<comment type="caution">
    <text evidence="1">The sequence shown here is derived from an EMBL/GenBank/DDBJ whole genome shotgun (WGS) entry which is preliminary data.</text>
</comment>
<keyword evidence="1" id="KW-0238">DNA-binding</keyword>
<gene>
    <name evidence="1" type="primary">VTS1_1</name>
    <name evidence="1" type="ORF">EV182_005586</name>
</gene>
<dbReference type="Proteomes" id="UP001145114">
    <property type="component" value="Unassembled WGS sequence"/>
</dbReference>
<reference evidence="1" key="1">
    <citation type="submission" date="2022-06" db="EMBL/GenBank/DDBJ databases">
        <title>Phylogenomic reconstructions and comparative analyses of Kickxellomycotina fungi.</title>
        <authorList>
            <person name="Reynolds N.K."/>
            <person name="Stajich J.E."/>
            <person name="Barry K."/>
            <person name="Grigoriev I.V."/>
            <person name="Crous P."/>
            <person name="Smith M.E."/>
        </authorList>
    </citation>
    <scope>NUCLEOTIDE SEQUENCE</scope>
    <source>
        <strain evidence="1">RSA 2271</strain>
    </source>
</reference>
<accession>A0ACC1HMJ5</accession>
<evidence type="ECO:0000313" key="1">
    <source>
        <dbReference type="EMBL" id="KAJ1677714.1"/>
    </source>
</evidence>
<protein>
    <submittedName>
        <fullName evidence="1">Flap-structured DNA-binding and RNA-binding protein</fullName>
    </submittedName>
</protein>
<evidence type="ECO:0000313" key="2">
    <source>
        <dbReference type="Proteomes" id="UP001145114"/>
    </source>
</evidence>
<dbReference type="EMBL" id="JAMZIH010002035">
    <property type="protein sequence ID" value="KAJ1677714.1"/>
    <property type="molecule type" value="Genomic_DNA"/>
</dbReference>
<organism evidence="1 2">
    <name type="scientific">Spiromyces aspiralis</name>
    <dbReference type="NCBI Taxonomy" id="68401"/>
    <lineage>
        <taxon>Eukaryota</taxon>
        <taxon>Fungi</taxon>
        <taxon>Fungi incertae sedis</taxon>
        <taxon>Zoopagomycota</taxon>
        <taxon>Kickxellomycotina</taxon>
        <taxon>Kickxellomycetes</taxon>
        <taxon>Kickxellales</taxon>
        <taxon>Kickxellaceae</taxon>
        <taxon>Spiromyces</taxon>
    </lineage>
</organism>
<keyword evidence="2" id="KW-1185">Reference proteome</keyword>
<sequence length="231" mass="24909">MVGASGGGAWPPTAPMTVNSGGNVAGLRSKSIGSAITIGGHAGAHIPSQSKVSTVHLHHQPQSFSAVVTQKQQQQQQQQQQSSPAPPQLPQQPQQGRRSSQPTSSNGTSMQSRHQLPSHPHPPRASRPQSPVPANSTGGSANGQVAPKPQDIVDFDLLKDIPAWLRTLRLHKYTPCFETMKWTDIIELTDEDLTNKGVSALGARRKMLKVFENIKNEIEERKMQGIAVPIP</sequence>
<name>A0ACC1HMJ5_9FUNG</name>